<keyword evidence="8" id="KW-0460">Magnesium</keyword>
<dbReference type="SUPFAM" id="SSF52540">
    <property type="entry name" value="P-loop containing nucleoside triphosphate hydrolases"/>
    <property type="match status" value="1"/>
</dbReference>
<proteinExistence type="inferred from homology"/>
<dbReference type="GO" id="GO:0052381">
    <property type="term" value="F:tRNA dimethylallyltransferase activity"/>
    <property type="evidence" value="ECO:0007669"/>
    <property type="project" value="UniProtKB-EC"/>
</dbReference>
<dbReference type="AlphaFoldDB" id="A0A6J7FJA3"/>
<dbReference type="EMBL" id="CAFBMB010000029">
    <property type="protein sequence ID" value="CAB4893664.1"/>
    <property type="molecule type" value="Genomic_DNA"/>
</dbReference>
<gene>
    <name evidence="10" type="ORF">UFOPK3516_00560</name>
</gene>
<evidence type="ECO:0000256" key="5">
    <source>
        <dbReference type="ARBA" id="ARBA00022694"/>
    </source>
</evidence>
<dbReference type="PANTHER" id="PTHR11088:SF60">
    <property type="entry name" value="TRNA DIMETHYLALLYLTRANSFERASE"/>
    <property type="match status" value="1"/>
</dbReference>
<dbReference type="InterPro" id="IPR027417">
    <property type="entry name" value="P-loop_NTPase"/>
</dbReference>
<keyword evidence="4" id="KW-0808">Transferase</keyword>
<dbReference type="HAMAP" id="MF_00185">
    <property type="entry name" value="IPP_trans"/>
    <property type="match status" value="1"/>
</dbReference>
<name>A0A6J7FJA3_9ZZZZ</name>
<dbReference type="PANTHER" id="PTHR11088">
    <property type="entry name" value="TRNA DIMETHYLALLYLTRANSFERASE"/>
    <property type="match status" value="1"/>
</dbReference>
<dbReference type="GO" id="GO:0006400">
    <property type="term" value="P:tRNA modification"/>
    <property type="evidence" value="ECO:0007669"/>
    <property type="project" value="TreeGrafter"/>
</dbReference>
<sequence length="332" mass="35820">MTTPPSPGKATPQARGTPLVAIVGATGTGKTSLSLVLAQTLAKAGYGVEIVNADAMQIYRGMDIGTAKLPESQREGIPHHLIDVCDVTEEASVSWYQTEARACIRDIVDRGNVPVLVGGSGLYISAVLFDFDFPVRNDEVRARLESEARDLGSAAMFERLRAVAPETASRIDARNERRVIRALEVVELGANVSDLGRLAPQSPPPAQAWLGHETLLCHVEREELVGLLDKRVDDMWANGFLDEVGNLIPRGIERGVTAGRAIGYAQALAQLRGESTEAEAVALTKNLTRRYARRQVSWFKRYETVHLVSGGSGSADAAVRSVLDRVSATRAP</sequence>
<evidence type="ECO:0000256" key="2">
    <source>
        <dbReference type="ARBA" id="ARBA00005842"/>
    </source>
</evidence>
<comment type="cofactor">
    <cofactor evidence="1">
        <name>Mg(2+)</name>
        <dbReference type="ChEBI" id="CHEBI:18420"/>
    </cofactor>
</comment>
<dbReference type="GO" id="GO:0005524">
    <property type="term" value="F:ATP binding"/>
    <property type="evidence" value="ECO:0007669"/>
    <property type="project" value="UniProtKB-KW"/>
</dbReference>
<dbReference type="EC" id="2.5.1.75" evidence="3"/>
<evidence type="ECO:0000256" key="3">
    <source>
        <dbReference type="ARBA" id="ARBA00012665"/>
    </source>
</evidence>
<evidence type="ECO:0000256" key="1">
    <source>
        <dbReference type="ARBA" id="ARBA00001946"/>
    </source>
</evidence>
<keyword evidence="6" id="KW-0547">Nucleotide-binding</keyword>
<dbReference type="Pfam" id="PF01715">
    <property type="entry name" value="IPPT"/>
    <property type="match status" value="1"/>
</dbReference>
<dbReference type="Gene3D" id="1.10.20.140">
    <property type="match status" value="1"/>
</dbReference>
<comment type="catalytic activity">
    <reaction evidence="9">
        <text>adenosine(37) in tRNA + dimethylallyl diphosphate = N(6)-dimethylallyladenosine(37) in tRNA + diphosphate</text>
        <dbReference type="Rhea" id="RHEA:26482"/>
        <dbReference type="Rhea" id="RHEA-COMP:10162"/>
        <dbReference type="Rhea" id="RHEA-COMP:10375"/>
        <dbReference type="ChEBI" id="CHEBI:33019"/>
        <dbReference type="ChEBI" id="CHEBI:57623"/>
        <dbReference type="ChEBI" id="CHEBI:74411"/>
        <dbReference type="ChEBI" id="CHEBI:74415"/>
        <dbReference type="EC" id="2.5.1.75"/>
    </reaction>
</comment>
<comment type="similarity">
    <text evidence="2">Belongs to the IPP transferase family.</text>
</comment>
<keyword evidence="7" id="KW-0067">ATP-binding</keyword>
<evidence type="ECO:0000256" key="8">
    <source>
        <dbReference type="ARBA" id="ARBA00022842"/>
    </source>
</evidence>
<evidence type="ECO:0000313" key="10">
    <source>
        <dbReference type="EMBL" id="CAB4893664.1"/>
    </source>
</evidence>
<keyword evidence="5" id="KW-0819">tRNA processing</keyword>
<accession>A0A6J7FJA3</accession>
<dbReference type="NCBIfam" id="TIGR00174">
    <property type="entry name" value="miaA"/>
    <property type="match status" value="1"/>
</dbReference>
<protein>
    <recommendedName>
        <fullName evidence="3">tRNA dimethylallyltransferase</fullName>
        <ecNumber evidence="3">2.5.1.75</ecNumber>
    </recommendedName>
</protein>
<dbReference type="InterPro" id="IPR039657">
    <property type="entry name" value="Dimethylallyltransferase"/>
</dbReference>
<reference evidence="10" key="1">
    <citation type="submission" date="2020-05" db="EMBL/GenBank/DDBJ databases">
        <authorList>
            <person name="Chiriac C."/>
            <person name="Salcher M."/>
            <person name="Ghai R."/>
            <person name="Kavagutti S V."/>
        </authorList>
    </citation>
    <scope>NUCLEOTIDE SEQUENCE</scope>
</reference>
<evidence type="ECO:0000256" key="4">
    <source>
        <dbReference type="ARBA" id="ARBA00022679"/>
    </source>
</evidence>
<evidence type="ECO:0000256" key="6">
    <source>
        <dbReference type="ARBA" id="ARBA00022741"/>
    </source>
</evidence>
<evidence type="ECO:0000256" key="9">
    <source>
        <dbReference type="ARBA" id="ARBA00049563"/>
    </source>
</evidence>
<organism evidence="10">
    <name type="scientific">freshwater metagenome</name>
    <dbReference type="NCBI Taxonomy" id="449393"/>
    <lineage>
        <taxon>unclassified sequences</taxon>
        <taxon>metagenomes</taxon>
        <taxon>ecological metagenomes</taxon>
    </lineage>
</organism>
<dbReference type="InterPro" id="IPR018022">
    <property type="entry name" value="IPT"/>
</dbReference>
<evidence type="ECO:0000256" key="7">
    <source>
        <dbReference type="ARBA" id="ARBA00022840"/>
    </source>
</evidence>
<dbReference type="Gene3D" id="3.40.50.300">
    <property type="entry name" value="P-loop containing nucleotide triphosphate hydrolases"/>
    <property type="match status" value="1"/>
</dbReference>